<dbReference type="RefSeq" id="WP_107823014.1">
    <property type="nucleotide sequence ID" value="NZ_OY782574.1"/>
</dbReference>
<keyword evidence="10" id="KW-1185">Reference proteome</keyword>
<feature type="domain" description="RagB/SusD" evidence="7">
    <location>
        <begin position="518"/>
        <end position="656"/>
    </location>
</feature>
<sequence length="674" mass="75068">MKKKLVIYLLAGASLLGGVSSCQDFLEEDNKTGQTADLTYSTKTGIEGLVATCYSYARGWYGKEAGLGLSEMGTDLFYYGYDNKQKSLTSYNLTPISLDGNSSDNACLDHYWEMFYAATDVCNNALKYVPLNDAINETTRSQYMGEAYFLRAFYYFHMVNIWGPIPYNSEPVTSISTDPERMPEEEVYSNILADLDLAIAAFEDAGYMTKADGRANYWAARALKARVLLYAASWLGETSISTNSAYSGKNLYSLAQTEAQAVIDGSYASFYDDYNDVWSMNNEDYSANNEALFGVTYSSDLTSTVNCIPHRYKTDKSGDKLDYASLITRTGYSRGGSAMLLQFVGFWNNGASDLGGNGKEIFVRALSSESTQYITNTVTGERVYVAEKYSPYSRGFTRYLPSMYLWQLLEEHRATDQRTEATLLDAYTIAPGLEGSAKKYPMIADTAIYYCGLDGDSPEGQAKQAWAKNRYRIQFMTGGDIPVYSSTDVSQALPTEAAKPVSDVYGDDRYNTYKIGGWGSFPGIKKFLNNVFDPAYPTHDISSRDAIVIRLPEMYLIKAECQLNTESGNAAMATINQLREQRAKDGMDNTLDGAATLETVLEERAVELCGEQQRWFDLKRTRTLVDHVRAYNAQGSDNVQSYHLLRPIPQAQMDAITNASSTEGQGFWQNNGYN</sequence>
<gene>
    <name evidence="9" type="ORF">C8N47_11382</name>
</gene>
<comment type="similarity">
    <text evidence="2">Belongs to the SusD family.</text>
</comment>
<evidence type="ECO:0000313" key="9">
    <source>
        <dbReference type="EMBL" id="PTN07816.1"/>
    </source>
</evidence>
<evidence type="ECO:0000256" key="6">
    <source>
        <dbReference type="SAM" id="SignalP"/>
    </source>
</evidence>
<name>A0A2T5BZT3_9BACT</name>
<dbReference type="InterPro" id="IPR011990">
    <property type="entry name" value="TPR-like_helical_dom_sf"/>
</dbReference>
<dbReference type="InterPro" id="IPR033985">
    <property type="entry name" value="SusD-like_N"/>
</dbReference>
<dbReference type="AlphaFoldDB" id="A0A2T5BZT3"/>
<dbReference type="Gene3D" id="1.25.40.390">
    <property type="match status" value="1"/>
</dbReference>
<dbReference type="PROSITE" id="PS51257">
    <property type="entry name" value="PROKAR_LIPOPROTEIN"/>
    <property type="match status" value="1"/>
</dbReference>
<dbReference type="InterPro" id="IPR012944">
    <property type="entry name" value="SusD_RagB_dom"/>
</dbReference>
<comment type="caution">
    <text evidence="9">The sequence shown here is derived from an EMBL/GenBank/DDBJ whole genome shotgun (WGS) entry which is preliminary data.</text>
</comment>
<dbReference type="OrthoDB" id="5694214at2"/>
<evidence type="ECO:0000259" key="7">
    <source>
        <dbReference type="Pfam" id="PF07980"/>
    </source>
</evidence>
<reference evidence="9 10" key="1">
    <citation type="submission" date="2018-04" db="EMBL/GenBank/DDBJ databases">
        <title>Genomic Encyclopedia of Archaeal and Bacterial Type Strains, Phase II (KMG-II): from individual species to whole genera.</title>
        <authorList>
            <person name="Goeker M."/>
        </authorList>
    </citation>
    <scope>NUCLEOTIDE SEQUENCE [LARGE SCALE GENOMIC DNA]</scope>
    <source>
        <strain evidence="9 10">DSM 28823</strain>
    </source>
</reference>
<accession>A0A2T5BZT3</accession>
<dbReference type="GO" id="GO:0009279">
    <property type="term" value="C:cell outer membrane"/>
    <property type="evidence" value="ECO:0007669"/>
    <property type="project" value="UniProtKB-SubCell"/>
</dbReference>
<evidence type="ECO:0000259" key="8">
    <source>
        <dbReference type="Pfam" id="PF14322"/>
    </source>
</evidence>
<feature type="chain" id="PRO_5015544570" evidence="6">
    <location>
        <begin position="23"/>
        <end position="674"/>
    </location>
</feature>
<evidence type="ECO:0000256" key="4">
    <source>
        <dbReference type="ARBA" id="ARBA00023136"/>
    </source>
</evidence>
<feature type="signal peptide" evidence="6">
    <location>
        <begin position="1"/>
        <end position="22"/>
    </location>
</feature>
<comment type="subcellular location">
    <subcellularLocation>
        <location evidence="1">Cell outer membrane</location>
    </subcellularLocation>
</comment>
<dbReference type="Proteomes" id="UP000243525">
    <property type="component" value="Unassembled WGS sequence"/>
</dbReference>
<evidence type="ECO:0000256" key="3">
    <source>
        <dbReference type="ARBA" id="ARBA00022729"/>
    </source>
</evidence>
<organism evidence="9 10">
    <name type="scientific">Mangrovibacterium marinum</name>
    <dbReference type="NCBI Taxonomy" id="1639118"/>
    <lineage>
        <taxon>Bacteria</taxon>
        <taxon>Pseudomonadati</taxon>
        <taxon>Bacteroidota</taxon>
        <taxon>Bacteroidia</taxon>
        <taxon>Marinilabiliales</taxon>
        <taxon>Prolixibacteraceae</taxon>
        <taxon>Mangrovibacterium</taxon>
    </lineage>
</organism>
<proteinExistence type="inferred from homology"/>
<evidence type="ECO:0000256" key="1">
    <source>
        <dbReference type="ARBA" id="ARBA00004442"/>
    </source>
</evidence>
<evidence type="ECO:0000313" key="10">
    <source>
        <dbReference type="Proteomes" id="UP000243525"/>
    </source>
</evidence>
<keyword evidence="3 6" id="KW-0732">Signal</keyword>
<dbReference type="Pfam" id="PF07980">
    <property type="entry name" value="SusD_RagB"/>
    <property type="match status" value="1"/>
</dbReference>
<keyword evidence="4" id="KW-0472">Membrane</keyword>
<keyword evidence="5" id="KW-0998">Cell outer membrane</keyword>
<evidence type="ECO:0000256" key="2">
    <source>
        <dbReference type="ARBA" id="ARBA00006275"/>
    </source>
</evidence>
<feature type="domain" description="SusD-like N-terminal" evidence="8">
    <location>
        <begin position="85"/>
        <end position="229"/>
    </location>
</feature>
<dbReference type="EMBL" id="QAAD01000013">
    <property type="protein sequence ID" value="PTN07816.1"/>
    <property type="molecule type" value="Genomic_DNA"/>
</dbReference>
<dbReference type="Pfam" id="PF14322">
    <property type="entry name" value="SusD-like_3"/>
    <property type="match status" value="1"/>
</dbReference>
<dbReference type="SUPFAM" id="SSF48452">
    <property type="entry name" value="TPR-like"/>
    <property type="match status" value="1"/>
</dbReference>
<protein>
    <submittedName>
        <fullName evidence="9">Putative outer membrane starch-binding protein</fullName>
    </submittedName>
</protein>
<evidence type="ECO:0000256" key="5">
    <source>
        <dbReference type="ARBA" id="ARBA00023237"/>
    </source>
</evidence>